<dbReference type="Proteomes" id="UP000016932">
    <property type="component" value="Unassembled WGS sequence"/>
</dbReference>
<accession>M3AXQ2</accession>
<protein>
    <submittedName>
        <fullName evidence="1">Uncharacterized protein</fullName>
    </submittedName>
</protein>
<sequence length="295" mass="33505">MLSCNGRIQLKSRVVGPSLTKMILAAEFQEVECPMYVPIQEIAYRAKTGFFDLPSELRNQIYELAAQDDQSSTTRRRFIIPGCSEIPAFANTCRQIRQEYLAFWIEGRTLEIHLNLPLREPEVEKELHRWMLTVGRAAVPFCKSFLLGGIRVQLDPDHFVAHQAFNSNMKRVADEIVRILKAKGEKPRLTAKEIEFVRSLYGEKELKGPDGEKEVRNSKGQFVGWVKNALVTSVHEQRRKAGGLFQVDSRVCRVIRKQHRLACRISAIHFSYPPARAHIRVFGGGGGPSRHAGLL</sequence>
<reference evidence="1 2" key="1">
    <citation type="journal article" date="2012" name="PLoS Pathog.">
        <title>Diverse lifestyles and strategies of plant pathogenesis encoded in the genomes of eighteen Dothideomycetes fungi.</title>
        <authorList>
            <person name="Ohm R.A."/>
            <person name="Feau N."/>
            <person name="Henrissat B."/>
            <person name="Schoch C.L."/>
            <person name="Horwitz B.A."/>
            <person name="Barry K.W."/>
            <person name="Condon B.J."/>
            <person name="Copeland A.C."/>
            <person name="Dhillon B."/>
            <person name="Glaser F."/>
            <person name="Hesse C.N."/>
            <person name="Kosti I."/>
            <person name="LaButti K."/>
            <person name="Lindquist E.A."/>
            <person name="Lucas S."/>
            <person name="Salamov A.A."/>
            <person name="Bradshaw R.E."/>
            <person name="Ciuffetti L."/>
            <person name="Hamelin R.C."/>
            <person name="Kema G.H.J."/>
            <person name="Lawrence C."/>
            <person name="Scott J.A."/>
            <person name="Spatafora J.W."/>
            <person name="Turgeon B.G."/>
            <person name="de Wit P.J.G.M."/>
            <person name="Zhong S."/>
            <person name="Goodwin S.B."/>
            <person name="Grigoriev I.V."/>
        </authorList>
    </citation>
    <scope>NUCLEOTIDE SEQUENCE [LARGE SCALE GENOMIC DNA]</scope>
    <source>
        <strain evidence="1 2">CIRAD86</strain>
    </source>
</reference>
<dbReference type="HOGENOM" id="CLU_943742_0_0_1"/>
<evidence type="ECO:0000313" key="2">
    <source>
        <dbReference type="Proteomes" id="UP000016932"/>
    </source>
</evidence>
<gene>
    <name evidence="1" type="ORF">MYCFIDRAFT_175765</name>
</gene>
<dbReference type="VEuPathDB" id="FungiDB:MYCFIDRAFT_175765"/>
<dbReference type="KEGG" id="pfj:MYCFIDRAFT_175765"/>
<keyword evidence="2" id="KW-1185">Reference proteome</keyword>
<evidence type="ECO:0000313" key="1">
    <source>
        <dbReference type="EMBL" id="EME82237.1"/>
    </source>
</evidence>
<dbReference type="AlphaFoldDB" id="M3AXQ2"/>
<organism evidence="1 2">
    <name type="scientific">Pseudocercospora fijiensis (strain CIRAD86)</name>
    <name type="common">Black leaf streak disease fungus</name>
    <name type="synonym">Mycosphaerella fijiensis</name>
    <dbReference type="NCBI Taxonomy" id="383855"/>
    <lineage>
        <taxon>Eukaryota</taxon>
        <taxon>Fungi</taxon>
        <taxon>Dikarya</taxon>
        <taxon>Ascomycota</taxon>
        <taxon>Pezizomycotina</taxon>
        <taxon>Dothideomycetes</taxon>
        <taxon>Dothideomycetidae</taxon>
        <taxon>Mycosphaerellales</taxon>
        <taxon>Mycosphaerellaceae</taxon>
        <taxon>Pseudocercospora</taxon>
    </lineage>
</organism>
<name>M3AXQ2_PSEFD</name>
<dbReference type="GeneID" id="19333434"/>
<dbReference type="RefSeq" id="XP_007927640.1">
    <property type="nucleotide sequence ID" value="XM_007929449.1"/>
</dbReference>
<dbReference type="EMBL" id="KB446559">
    <property type="protein sequence ID" value="EME82237.1"/>
    <property type="molecule type" value="Genomic_DNA"/>
</dbReference>
<proteinExistence type="predicted"/>
<dbReference type="OrthoDB" id="4133832at2759"/>